<protein>
    <recommendedName>
        <fullName evidence="4">Survival protein SurE-like phosphatase/nucleotidase domain-containing protein</fullName>
    </recommendedName>
</protein>
<evidence type="ECO:0000313" key="6">
    <source>
        <dbReference type="Proteomes" id="UP000639403"/>
    </source>
</evidence>
<dbReference type="Gene3D" id="3.40.1210.10">
    <property type="entry name" value="Survival protein SurE-like phosphatase/nucleotidase"/>
    <property type="match status" value="1"/>
</dbReference>
<dbReference type="InterPro" id="IPR002828">
    <property type="entry name" value="SurE-like_Pase/nucleotidase"/>
</dbReference>
<dbReference type="PANTHER" id="PTHR30457:SF0">
    <property type="entry name" value="PHOSPHATASE, PUTATIVE (AFU_ORTHOLOGUE AFUA_4G01070)-RELATED"/>
    <property type="match status" value="1"/>
</dbReference>
<sequence>MYYAPYLPNAILVISGIAAAYAQNLVLTNDDGWAVAQIRAQYTALTDEGFEVVLSSPALDMSGTGSSTMIPLPLDITSCEYDSCPVGSPAKGYNASEARLNYVNAFPSDAAHYGIETLAPKFFDGAQPDLVVSGPNIGSKFNLVIRLRSRLGAAAEAARIGVSSVAFGGTSGSHVSYTTLVSTPNTTSTLSAYFYATLTTQFIRTFLTGGSAPVLPPETFVSVNYPAISACAEPVDARWVLARNLANPFAEDIETCGTTSLPTENDVLGTTGCYVSVVVLDAWTKSDVNATRQKAVLERLSALPLDCLPN</sequence>
<dbReference type="Pfam" id="PF01975">
    <property type="entry name" value="SurE"/>
    <property type="match status" value="1"/>
</dbReference>
<dbReference type="EMBL" id="JADOXO010000065">
    <property type="protein sequence ID" value="KAF9815696.1"/>
    <property type="molecule type" value="Genomic_DNA"/>
</dbReference>
<evidence type="ECO:0000256" key="2">
    <source>
        <dbReference type="ARBA" id="ARBA00022723"/>
    </source>
</evidence>
<dbReference type="SUPFAM" id="SSF64167">
    <property type="entry name" value="SurE-like"/>
    <property type="match status" value="1"/>
</dbReference>
<comment type="caution">
    <text evidence="5">The sequence shown here is derived from an EMBL/GenBank/DDBJ whole genome shotgun (WGS) entry which is preliminary data.</text>
</comment>
<dbReference type="InterPro" id="IPR030048">
    <property type="entry name" value="SurE"/>
</dbReference>
<keyword evidence="2" id="KW-0479">Metal-binding</keyword>
<feature type="domain" description="Survival protein SurE-like phosphatase/nucleotidase" evidence="4">
    <location>
        <begin position="26"/>
        <end position="229"/>
    </location>
</feature>
<reference evidence="5" key="2">
    <citation type="journal article" name="Front. Microbiol.">
        <title>Degradative Capacity of Two Strains of Rhodonia placenta: From Phenotype to Genotype.</title>
        <authorList>
            <person name="Kolle M."/>
            <person name="Horta M.A.C."/>
            <person name="Nowrousian M."/>
            <person name="Ohm R.A."/>
            <person name="Benz J.P."/>
            <person name="Pilgard A."/>
        </authorList>
    </citation>
    <scope>NUCLEOTIDE SEQUENCE</scope>
    <source>
        <strain evidence="5">FPRL280</strain>
    </source>
</reference>
<keyword evidence="3" id="KW-0378">Hydrolase</keyword>
<comment type="similarity">
    <text evidence="1">Belongs to the SurE nucleotidase family.</text>
</comment>
<dbReference type="GO" id="GO:0008252">
    <property type="term" value="F:nucleotidase activity"/>
    <property type="evidence" value="ECO:0007669"/>
    <property type="project" value="InterPro"/>
</dbReference>
<dbReference type="AlphaFoldDB" id="A0A8H7P3V5"/>
<evidence type="ECO:0000259" key="4">
    <source>
        <dbReference type="Pfam" id="PF01975"/>
    </source>
</evidence>
<dbReference type="PANTHER" id="PTHR30457">
    <property type="entry name" value="5'-NUCLEOTIDASE SURE"/>
    <property type="match status" value="1"/>
</dbReference>
<dbReference type="Proteomes" id="UP000639403">
    <property type="component" value="Unassembled WGS sequence"/>
</dbReference>
<proteinExistence type="inferred from homology"/>
<evidence type="ECO:0000313" key="5">
    <source>
        <dbReference type="EMBL" id="KAF9815696.1"/>
    </source>
</evidence>
<evidence type="ECO:0000256" key="1">
    <source>
        <dbReference type="ARBA" id="ARBA00011062"/>
    </source>
</evidence>
<dbReference type="GO" id="GO:0046872">
    <property type="term" value="F:metal ion binding"/>
    <property type="evidence" value="ECO:0007669"/>
    <property type="project" value="UniProtKB-KW"/>
</dbReference>
<name>A0A8H7P3V5_9APHY</name>
<dbReference type="InterPro" id="IPR036523">
    <property type="entry name" value="SurE-like_sf"/>
</dbReference>
<reference evidence="5" key="1">
    <citation type="submission" date="2020-11" db="EMBL/GenBank/DDBJ databases">
        <authorList>
            <person name="Koelle M."/>
            <person name="Horta M.A.C."/>
            <person name="Nowrousian M."/>
            <person name="Ohm R.A."/>
            <person name="Benz P."/>
            <person name="Pilgard A."/>
        </authorList>
    </citation>
    <scope>NUCLEOTIDE SEQUENCE</scope>
    <source>
        <strain evidence="5">FPRL280</strain>
    </source>
</reference>
<gene>
    <name evidence="5" type="ORF">IEO21_04413</name>
</gene>
<organism evidence="5 6">
    <name type="scientific">Rhodonia placenta</name>
    <dbReference type="NCBI Taxonomy" id="104341"/>
    <lineage>
        <taxon>Eukaryota</taxon>
        <taxon>Fungi</taxon>
        <taxon>Dikarya</taxon>
        <taxon>Basidiomycota</taxon>
        <taxon>Agaricomycotina</taxon>
        <taxon>Agaricomycetes</taxon>
        <taxon>Polyporales</taxon>
        <taxon>Adustoporiaceae</taxon>
        <taxon>Rhodonia</taxon>
    </lineage>
</organism>
<evidence type="ECO:0000256" key="3">
    <source>
        <dbReference type="ARBA" id="ARBA00022801"/>
    </source>
</evidence>
<accession>A0A8H7P3V5</accession>